<reference evidence="1 2" key="1">
    <citation type="submission" date="2016-01" db="EMBL/GenBank/DDBJ databases">
        <title>The new phylogeny of the genus Mycobacterium.</title>
        <authorList>
            <person name="Tarcisio F."/>
            <person name="Conor M."/>
            <person name="Antonella G."/>
            <person name="Elisabetta G."/>
            <person name="Giulia F.S."/>
            <person name="Sara T."/>
            <person name="Anna F."/>
            <person name="Clotilde B."/>
            <person name="Roberto B."/>
            <person name="Veronica D.S."/>
            <person name="Fabio R."/>
            <person name="Monica P."/>
            <person name="Olivier J."/>
            <person name="Enrico T."/>
            <person name="Nicola S."/>
        </authorList>
    </citation>
    <scope>NUCLEOTIDE SEQUENCE [LARGE SCALE GENOMIC DNA]</scope>
    <source>
        <strain evidence="1 2">DSM 44572</strain>
    </source>
</reference>
<dbReference type="InterPro" id="IPR056908">
    <property type="entry name" value="Gp80-like"/>
</dbReference>
<proteinExistence type="predicted"/>
<evidence type="ECO:0000313" key="1">
    <source>
        <dbReference type="EMBL" id="ORW24010.1"/>
    </source>
</evidence>
<dbReference type="AlphaFoldDB" id="A0A1X1ZKX8"/>
<sequence length="127" mass="12943">MSGNGNVGISAYLADKWLGELGQSGVWMQAFIGVPGADGTANLAAETTRAFATFARSSSGLWVITGLPPIFQITTGETLSHLGAFDGSDAGANFLFSAQAVASKLVANGDQVAVGAFTLKFPNLATD</sequence>
<gene>
    <name evidence="1" type="ORF">AWC19_00185</name>
</gene>
<dbReference type="Proteomes" id="UP000193529">
    <property type="component" value="Unassembled WGS sequence"/>
</dbReference>
<dbReference type="Pfam" id="PF23140">
    <property type="entry name" value="Gp80"/>
    <property type="match status" value="1"/>
</dbReference>
<protein>
    <submittedName>
        <fullName evidence="1">Uncharacterized protein</fullName>
    </submittedName>
</protein>
<evidence type="ECO:0000313" key="2">
    <source>
        <dbReference type="Proteomes" id="UP000193529"/>
    </source>
</evidence>
<dbReference type="RefSeq" id="WP_085078781.1">
    <property type="nucleotide sequence ID" value="NZ_JACKRZ010000209.1"/>
</dbReference>
<organism evidence="1 2">
    <name type="scientific">Mycobacterium palustre</name>
    <dbReference type="NCBI Taxonomy" id="153971"/>
    <lineage>
        <taxon>Bacteria</taxon>
        <taxon>Bacillati</taxon>
        <taxon>Actinomycetota</taxon>
        <taxon>Actinomycetes</taxon>
        <taxon>Mycobacteriales</taxon>
        <taxon>Mycobacteriaceae</taxon>
        <taxon>Mycobacterium</taxon>
        <taxon>Mycobacterium simiae complex</taxon>
    </lineage>
</organism>
<comment type="caution">
    <text evidence="1">The sequence shown here is derived from an EMBL/GenBank/DDBJ whole genome shotgun (WGS) entry which is preliminary data.</text>
</comment>
<name>A0A1X1ZKX8_9MYCO</name>
<keyword evidence="2" id="KW-1185">Reference proteome</keyword>
<dbReference type="EMBL" id="LQPJ01000104">
    <property type="protein sequence ID" value="ORW24010.1"/>
    <property type="molecule type" value="Genomic_DNA"/>
</dbReference>
<accession>A0A1X1ZKX8</accession>
<dbReference type="STRING" id="153971.AWC19_00185"/>